<dbReference type="OrthoDB" id="4557493at2"/>
<proteinExistence type="predicted"/>
<gene>
    <name evidence="1" type="ORF">ADL28_34465</name>
</gene>
<evidence type="ECO:0000313" key="1">
    <source>
        <dbReference type="EMBL" id="KUL46611.1"/>
    </source>
</evidence>
<accession>A0A0X3VPC9</accession>
<organism evidence="1 2">
    <name type="scientific">Streptomyces violaceusniger</name>
    <dbReference type="NCBI Taxonomy" id="68280"/>
    <lineage>
        <taxon>Bacteria</taxon>
        <taxon>Bacillati</taxon>
        <taxon>Actinomycetota</taxon>
        <taxon>Actinomycetes</taxon>
        <taxon>Kitasatosporales</taxon>
        <taxon>Streptomycetaceae</taxon>
        <taxon>Streptomyces</taxon>
        <taxon>Streptomyces violaceusniger group</taxon>
    </lineage>
</organism>
<comment type="caution">
    <text evidence="1">The sequence shown here is derived from an EMBL/GenBank/DDBJ whole genome shotgun (WGS) entry which is preliminary data.</text>
</comment>
<name>A0A0X3VPC9_STRVO</name>
<dbReference type="GeneID" id="97434112"/>
<dbReference type="EMBL" id="LLZJ01000392">
    <property type="protein sequence ID" value="KUL46611.1"/>
    <property type="molecule type" value="Genomic_DNA"/>
</dbReference>
<dbReference type="RefSeq" id="WP_059147710.1">
    <property type="nucleotide sequence ID" value="NZ_LLZJ01000392.1"/>
</dbReference>
<reference evidence="2" key="1">
    <citation type="submission" date="2015-10" db="EMBL/GenBank/DDBJ databases">
        <authorList>
            <person name="Ju K.-S."/>
            <person name="Doroghazi J.R."/>
            <person name="Metcalf W.W."/>
        </authorList>
    </citation>
    <scope>NUCLEOTIDE SEQUENCE [LARGE SCALE GENOMIC DNA]</scope>
    <source>
        <strain evidence="2">NRRL F-8817</strain>
    </source>
</reference>
<dbReference type="Proteomes" id="UP000053413">
    <property type="component" value="Unassembled WGS sequence"/>
</dbReference>
<evidence type="ECO:0000313" key="2">
    <source>
        <dbReference type="Proteomes" id="UP000053413"/>
    </source>
</evidence>
<dbReference type="AlphaFoldDB" id="A0A0X3VPC9"/>
<protein>
    <recommendedName>
        <fullName evidence="3">Protein kilB</fullName>
    </recommendedName>
</protein>
<evidence type="ECO:0008006" key="3">
    <source>
        <dbReference type="Google" id="ProtNLM"/>
    </source>
</evidence>
<sequence length="155" mass="17092">MDGVLSALIAIVGTLLGSAVTHAFQRKASAHDRVFAAQQQLRSDRMAVYSDFAGALTEFRRGQQDRWWRRNEDPDGPAFIEARTEAYRLRGIALHSLFRVQLIASAQTLIDTAQNAYALTSSLHKAEDKTELSSLGAEAREALEQFIAIASSDVQ</sequence>